<evidence type="ECO:0000313" key="5">
    <source>
        <dbReference type="EMBL" id="EDP47575.1"/>
    </source>
</evidence>
<accession>B0YD41</accession>
<dbReference type="GO" id="GO:0005739">
    <property type="term" value="C:mitochondrion"/>
    <property type="evidence" value="ECO:0007669"/>
    <property type="project" value="UniProtKB-SubCell"/>
</dbReference>
<sequence length="334" mass="36820">MFPADRVGVPLIGQLALSPAAGRMSVRLRIYTCTVPESQGLYDSAAAESETVCFSMASIVSQRLLLPQRCRTRHSVCEICRSFSSRAPLLAGHNRWSQIKHDKAKNDKAKSRERQTIAKEISSATQMWGADPKFNPRLTLALSNAKRAGIPKTVIEAAIARGQGISVTGEALESVTIEAILPHSVAAVIECQTDQKARVLQDLRYAIKDAGGTVTPTTYLFEKKGRIIFEKKDGVNPDDYLDQVIEAGAIDVATDDEDRLVVFTEPTETKSVGETLTKVTGLAIKELDIIWDPNKDTMVELNKDEQVREIEDILSTLREDPSVQDIYLNTSTQF</sequence>
<dbReference type="VEuPathDB" id="FungiDB:AFUB_094190"/>
<keyword evidence="6" id="KW-1185">Reference proteome</keyword>
<evidence type="ECO:0000256" key="2">
    <source>
        <dbReference type="ARBA" id="ARBA00008724"/>
    </source>
</evidence>
<dbReference type="InterPro" id="IPR029072">
    <property type="entry name" value="YebC-like"/>
</dbReference>
<dbReference type="InterPro" id="IPR049083">
    <property type="entry name" value="TACO1_YebC_N"/>
</dbReference>
<protein>
    <submittedName>
        <fullName evidence="5">DUF28 domain protein</fullName>
    </submittedName>
</protein>
<dbReference type="OrthoDB" id="2017544at2759"/>
<dbReference type="InterPro" id="IPR017856">
    <property type="entry name" value="Integrase-like_N"/>
</dbReference>
<evidence type="ECO:0000256" key="1">
    <source>
        <dbReference type="ARBA" id="ARBA00004173"/>
    </source>
</evidence>
<dbReference type="PANTHER" id="PTHR12532:SF0">
    <property type="entry name" value="TRANSLATIONAL ACTIVATOR OF CYTOCHROME C OXIDASE 1"/>
    <property type="match status" value="1"/>
</dbReference>
<dbReference type="HOGENOM" id="CLU_062974_1_2_1"/>
<dbReference type="AlphaFoldDB" id="B0YD41"/>
<dbReference type="FunFam" id="1.10.10.200:FF:000002">
    <property type="entry name" value="Probable transcriptional regulatory protein CLM62_37755"/>
    <property type="match status" value="1"/>
</dbReference>
<organism evidence="5 6">
    <name type="scientific">Aspergillus fumigatus (strain CBS 144.89 / FGSC A1163 / CEA10)</name>
    <name type="common">Neosartorya fumigata</name>
    <dbReference type="NCBI Taxonomy" id="451804"/>
    <lineage>
        <taxon>Eukaryota</taxon>
        <taxon>Fungi</taxon>
        <taxon>Dikarya</taxon>
        <taxon>Ascomycota</taxon>
        <taxon>Pezizomycotina</taxon>
        <taxon>Eurotiomycetes</taxon>
        <taxon>Eurotiomycetidae</taxon>
        <taxon>Eurotiales</taxon>
        <taxon>Aspergillaceae</taxon>
        <taxon>Aspergillus</taxon>
        <taxon>Aspergillus subgen. Fumigati</taxon>
    </lineage>
</organism>
<dbReference type="PANTHER" id="PTHR12532">
    <property type="entry name" value="TRANSLATIONAL ACTIVATOR OF CYTOCHROME C OXIDASE 1"/>
    <property type="match status" value="1"/>
</dbReference>
<comment type="similarity">
    <text evidence="2">Belongs to the TACO1 family.</text>
</comment>
<dbReference type="Pfam" id="PF01709">
    <property type="entry name" value="Transcrip_reg"/>
    <property type="match status" value="1"/>
</dbReference>
<dbReference type="HAMAP" id="MF_00693">
    <property type="entry name" value="Transcrip_reg_TACO1"/>
    <property type="match status" value="1"/>
</dbReference>
<dbReference type="InterPro" id="IPR026564">
    <property type="entry name" value="Transcrip_reg_TACO1-like_dom3"/>
</dbReference>
<dbReference type="Proteomes" id="UP000001699">
    <property type="component" value="Unassembled WGS sequence"/>
</dbReference>
<dbReference type="Pfam" id="PF20772">
    <property type="entry name" value="TACO1_YebC_N"/>
    <property type="match status" value="1"/>
</dbReference>
<dbReference type="InterPro" id="IPR002876">
    <property type="entry name" value="Transcrip_reg_TACO1-like"/>
</dbReference>
<dbReference type="FunFam" id="3.30.70.980:FF:000023">
    <property type="entry name" value="DUF28 domain protein"/>
    <property type="match status" value="1"/>
</dbReference>
<evidence type="ECO:0000313" key="6">
    <source>
        <dbReference type="Proteomes" id="UP000001699"/>
    </source>
</evidence>
<evidence type="ECO:0000259" key="3">
    <source>
        <dbReference type="Pfam" id="PF01709"/>
    </source>
</evidence>
<dbReference type="Gene3D" id="1.10.10.200">
    <property type="match status" value="1"/>
</dbReference>
<dbReference type="SUPFAM" id="SSF75625">
    <property type="entry name" value="YebC-like"/>
    <property type="match status" value="1"/>
</dbReference>
<name>B0YD41_ASPFC</name>
<dbReference type="Gene3D" id="3.30.70.980">
    <property type="match status" value="2"/>
</dbReference>
<gene>
    <name evidence="5" type="ORF">AFUB_094190</name>
</gene>
<comment type="subcellular location">
    <subcellularLocation>
        <location evidence="1">Mitochondrion</location>
    </subcellularLocation>
</comment>
<proteinExistence type="inferred from homology"/>
<reference evidence="5 6" key="1">
    <citation type="journal article" date="2008" name="PLoS Genet.">
        <title>Genomic islands in the pathogenic filamentous fungus Aspergillus fumigatus.</title>
        <authorList>
            <person name="Fedorova N.D."/>
            <person name="Khaldi N."/>
            <person name="Joardar V.S."/>
            <person name="Maiti R."/>
            <person name="Amedeo P."/>
            <person name="Anderson M.J."/>
            <person name="Crabtree J."/>
            <person name="Silva J.C."/>
            <person name="Badger J.H."/>
            <person name="Albarraq A."/>
            <person name="Angiuoli S."/>
            <person name="Bussey H."/>
            <person name="Bowyer P."/>
            <person name="Cotty P.J."/>
            <person name="Dyer P.S."/>
            <person name="Egan A."/>
            <person name="Galens K."/>
            <person name="Fraser-Liggett C.M."/>
            <person name="Haas B.J."/>
            <person name="Inman J.M."/>
            <person name="Kent R."/>
            <person name="Lemieux S."/>
            <person name="Malavazi I."/>
            <person name="Orvis J."/>
            <person name="Roemer T."/>
            <person name="Ronning C.M."/>
            <person name="Sundaram J.P."/>
            <person name="Sutton G."/>
            <person name="Turner G."/>
            <person name="Venter J.C."/>
            <person name="White O.R."/>
            <person name="Whitty B.R."/>
            <person name="Youngman P."/>
            <person name="Wolfe K.H."/>
            <person name="Goldman G.H."/>
            <person name="Wortman J.R."/>
            <person name="Jiang B."/>
            <person name="Denning D.W."/>
            <person name="Nierman W.C."/>
        </authorList>
    </citation>
    <scope>NUCLEOTIDE SEQUENCE [LARGE SCALE GENOMIC DNA]</scope>
    <source>
        <strain evidence="6">CBS 144.89 / FGSC A1163 / CEA10</strain>
    </source>
</reference>
<dbReference type="EMBL" id="DS499602">
    <property type="protein sequence ID" value="EDP47575.1"/>
    <property type="molecule type" value="Genomic_DNA"/>
</dbReference>
<evidence type="ECO:0000259" key="4">
    <source>
        <dbReference type="Pfam" id="PF20772"/>
    </source>
</evidence>
<feature type="domain" description="TACO1/YebC-like N-terminal" evidence="4">
    <location>
        <begin position="94"/>
        <end position="164"/>
    </location>
</feature>
<feature type="domain" description="TACO1/YebC-like second and third" evidence="3">
    <location>
        <begin position="172"/>
        <end position="329"/>
    </location>
</feature>
<dbReference type="PhylomeDB" id="B0YD41"/>
<dbReference type="InterPro" id="IPR048300">
    <property type="entry name" value="TACO1_YebC-like_2nd/3rd_dom"/>
</dbReference>